<dbReference type="EMBL" id="KZ293448">
    <property type="protein sequence ID" value="PBK65012.1"/>
    <property type="molecule type" value="Genomic_DNA"/>
</dbReference>
<name>A0A2H3BD95_9AGAR</name>
<proteinExistence type="predicted"/>
<gene>
    <name evidence="2" type="ORF">ARMSODRAFT_978699</name>
</gene>
<sequence length="148" mass="16511">MIYEGLEKAKDKKQQWEIISRKNKGSIIVLVIYLVTYARRAYDAVYVDAIAQSIRGMAPTLIVGHVASGHSSPDDTSRYLEGNRTQTQGSSQDNGQRTAPSPEDGNPDADDALEEPKPAMDGVWFREKARPKLLYDGSKRYEITLGHK</sequence>
<protein>
    <submittedName>
        <fullName evidence="2">Uncharacterized protein</fullName>
    </submittedName>
</protein>
<dbReference type="Proteomes" id="UP000218334">
    <property type="component" value="Unassembled WGS sequence"/>
</dbReference>
<reference evidence="3" key="1">
    <citation type="journal article" date="2017" name="Nat. Ecol. Evol.">
        <title>Genome expansion and lineage-specific genetic innovations in the forest pathogenic fungi Armillaria.</title>
        <authorList>
            <person name="Sipos G."/>
            <person name="Prasanna A.N."/>
            <person name="Walter M.C."/>
            <person name="O'Connor E."/>
            <person name="Balint B."/>
            <person name="Krizsan K."/>
            <person name="Kiss B."/>
            <person name="Hess J."/>
            <person name="Varga T."/>
            <person name="Slot J."/>
            <person name="Riley R."/>
            <person name="Boka B."/>
            <person name="Rigling D."/>
            <person name="Barry K."/>
            <person name="Lee J."/>
            <person name="Mihaltcheva S."/>
            <person name="LaButti K."/>
            <person name="Lipzen A."/>
            <person name="Waldron R."/>
            <person name="Moloney N.M."/>
            <person name="Sperisen C."/>
            <person name="Kredics L."/>
            <person name="Vagvoelgyi C."/>
            <person name="Patrignani A."/>
            <person name="Fitzpatrick D."/>
            <person name="Nagy I."/>
            <person name="Doyle S."/>
            <person name="Anderson J.B."/>
            <person name="Grigoriev I.V."/>
            <person name="Gueldener U."/>
            <person name="Muensterkoetter M."/>
            <person name="Nagy L.G."/>
        </authorList>
    </citation>
    <scope>NUCLEOTIDE SEQUENCE [LARGE SCALE GENOMIC DNA]</scope>
    <source>
        <strain evidence="3">28-4</strain>
    </source>
</reference>
<accession>A0A2H3BD95</accession>
<organism evidence="2 3">
    <name type="scientific">Armillaria solidipes</name>
    <dbReference type="NCBI Taxonomy" id="1076256"/>
    <lineage>
        <taxon>Eukaryota</taxon>
        <taxon>Fungi</taxon>
        <taxon>Dikarya</taxon>
        <taxon>Basidiomycota</taxon>
        <taxon>Agaricomycotina</taxon>
        <taxon>Agaricomycetes</taxon>
        <taxon>Agaricomycetidae</taxon>
        <taxon>Agaricales</taxon>
        <taxon>Marasmiineae</taxon>
        <taxon>Physalacriaceae</taxon>
        <taxon>Armillaria</taxon>
    </lineage>
</organism>
<feature type="region of interest" description="Disordered" evidence="1">
    <location>
        <begin position="65"/>
        <end position="124"/>
    </location>
</feature>
<feature type="compositionally biased region" description="Basic and acidic residues" evidence="1">
    <location>
        <begin position="114"/>
        <end position="124"/>
    </location>
</feature>
<evidence type="ECO:0000313" key="2">
    <source>
        <dbReference type="EMBL" id="PBK65012.1"/>
    </source>
</evidence>
<dbReference type="AlphaFoldDB" id="A0A2H3BD95"/>
<keyword evidence="3" id="KW-1185">Reference proteome</keyword>
<evidence type="ECO:0000256" key="1">
    <source>
        <dbReference type="SAM" id="MobiDB-lite"/>
    </source>
</evidence>
<feature type="compositionally biased region" description="Polar residues" evidence="1">
    <location>
        <begin position="83"/>
        <end position="99"/>
    </location>
</feature>
<evidence type="ECO:0000313" key="3">
    <source>
        <dbReference type="Proteomes" id="UP000218334"/>
    </source>
</evidence>